<keyword evidence="2" id="KW-0472">Membrane</keyword>
<proteinExistence type="predicted"/>
<sequence length="648" mass="74658">MINRQENDKRRPSNKIQAAKSIGRLTLAGIITFTVGAFTSLDRYNNYWDKTIFRVQTVDFNILSHTLPTKLSYAITQNQPEEVQRTLDSNYSLFGLIVTDSSGQKIIAYSGKNSDRSSSWKAALNPEKLKNHSYDLLLDPPPVFSQWTYSNSHAINRTATNLTNKGRVIGRVYYVRGVRPTFQDDFSNWLSNPLSESSRIQTYTMTLLACVTGGLAIWTFLEYILYKKRVSEAKAKEREQTLKDYNKALAIQLAERINELTLSQNQREREKSELIRDTNKVRNQNNKLYQEISQLKESLNRLPKNAEDLMPLQAELEKTRLEAEQNLNKQKQYQQNIGQLNERLRLAQKKQLEATESNEIKENELAQLQKQIQDIENSRSLAESELEELRSNEKGSQKIITVLEQKLYNQILVQEQLNTQLELLQNSLLESQQREQELAQREKQTQAELEILGEEIERIKEDEGRHPLNNFEVSIKNTLEQHFSSERVLTQFDVGTGKQGSKFTDFIIVMNKCCIVIEAKSYQGTITSVGNPRNTGWTCNTGTRKLYIYACWGENPYQQVKTYADSLYQYVKSSNRNRFPVYGVVVFPANSDIDNDIESNIGGFYRVTTLNNLITVIEQLDNQSHLQNARTYQQILQRLNGVPNQQAA</sequence>
<organism evidence="4 5">
    <name type="scientific">Cylindrospermum stagnale PCC 7417</name>
    <dbReference type="NCBI Taxonomy" id="56107"/>
    <lineage>
        <taxon>Bacteria</taxon>
        <taxon>Bacillati</taxon>
        <taxon>Cyanobacteriota</taxon>
        <taxon>Cyanophyceae</taxon>
        <taxon>Nostocales</taxon>
        <taxon>Nostocaceae</taxon>
        <taxon>Cylindrospermum</taxon>
    </lineage>
</organism>
<evidence type="ECO:0000259" key="3">
    <source>
        <dbReference type="Pfam" id="PF08378"/>
    </source>
</evidence>
<dbReference type="KEGG" id="csg:Cylst_5218"/>
<feature type="transmembrane region" description="Helical" evidence="2">
    <location>
        <begin position="21"/>
        <end position="41"/>
    </location>
</feature>
<dbReference type="InterPro" id="IPR011528">
    <property type="entry name" value="NERD"/>
</dbReference>
<feature type="coiled-coil region" evidence="1">
    <location>
        <begin position="278"/>
        <end position="462"/>
    </location>
</feature>
<keyword evidence="1" id="KW-0175">Coiled coil</keyword>
<gene>
    <name evidence="4" type="ORF">Cylst_5218</name>
</gene>
<keyword evidence="5" id="KW-1185">Reference proteome</keyword>
<dbReference type="PANTHER" id="PTHR23159:SF31">
    <property type="entry name" value="CENTROSOME-ASSOCIATED PROTEIN CEP250 ISOFORM X1"/>
    <property type="match status" value="1"/>
</dbReference>
<dbReference type="PANTHER" id="PTHR23159">
    <property type="entry name" value="CENTROSOMAL PROTEIN 2"/>
    <property type="match status" value="1"/>
</dbReference>
<feature type="domain" description="NERD" evidence="3">
    <location>
        <begin position="472"/>
        <end position="588"/>
    </location>
</feature>
<keyword evidence="2" id="KW-0812">Transmembrane</keyword>
<evidence type="ECO:0000313" key="4">
    <source>
        <dbReference type="EMBL" id="AFZ27252.1"/>
    </source>
</evidence>
<dbReference type="OrthoDB" id="5391229at2"/>
<dbReference type="HOGENOM" id="CLU_521536_0_0_3"/>
<dbReference type="AlphaFoldDB" id="K9X6I5"/>
<accession>K9X6I5</accession>
<dbReference type="STRING" id="56107.Cylst_5218"/>
<evidence type="ECO:0000256" key="2">
    <source>
        <dbReference type="SAM" id="Phobius"/>
    </source>
</evidence>
<evidence type="ECO:0000256" key="1">
    <source>
        <dbReference type="SAM" id="Coils"/>
    </source>
</evidence>
<dbReference type="eggNOG" id="COG1196">
    <property type="taxonomic scope" value="Bacteria"/>
</dbReference>
<dbReference type="EMBL" id="CP003642">
    <property type="protein sequence ID" value="AFZ27252.1"/>
    <property type="molecule type" value="Genomic_DNA"/>
</dbReference>
<reference evidence="4 5" key="1">
    <citation type="submission" date="2012-06" db="EMBL/GenBank/DDBJ databases">
        <title>Finished chromosome of genome of Cylindrospermum stagnale PCC 7417.</title>
        <authorList>
            <consortium name="US DOE Joint Genome Institute"/>
            <person name="Gugger M."/>
            <person name="Coursin T."/>
            <person name="Rippka R."/>
            <person name="Tandeau De Marsac N."/>
            <person name="Huntemann M."/>
            <person name="Wei C.-L."/>
            <person name="Han J."/>
            <person name="Detter J.C."/>
            <person name="Han C."/>
            <person name="Tapia R."/>
            <person name="Chen A."/>
            <person name="Kyrpides N."/>
            <person name="Mavromatis K."/>
            <person name="Markowitz V."/>
            <person name="Szeto E."/>
            <person name="Ivanova N."/>
            <person name="Pagani I."/>
            <person name="Pati A."/>
            <person name="Goodwin L."/>
            <person name="Nordberg H.P."/>
            <person name="Cantor M.N."/>
            <person name="Hua S.X."/>
            <person name="Woyke T."/>
            <person name="Kerfeld C.A."/>
        </authorList>
    </citation>
    <scope>NUCLEOTIDE SEQUENCE [LARGE SCALE GENOMIC DNA]</scope>
    <source>
        <strain evidence="4 5">PCC 7417</strain>
    </source>
</reference>
<dbReference type="Pfam" id="PF08378">
    <property type="entry name" value="NERD"/>
    <property type="match status" value="1"/>
</dbReference>
<evidence type="ECO:0000313" key="5">
    <source>
        <dbReference type="Proteomes" id="UP000010475"/>
    </source>
</evidence>
<dbReference type="PATRIC" id="fig|56107.3.peg.5727"/>
<name>K9X6I5_9NOST</name>
<dbReference type="Proteomes" id="UP000010475">
    <property type="component" value="Chromosome"/>
</dbReference>
<protein>
    <submittedName>
        <fullName evidence="4">Nuclease-like protein</fullName>
    </submittedName>
</protein>
<keyword evidence="2" id="KW-1133">Transmembrane helix</keyword>
<dbReference type="RefSeq" id="WP_015210487.1">
    <property type="nucleotide sequence ID" value="NC_019757.1"/>
</dbReference>